<protein>
    <recommendedName>
        <fullName evidence="3">Mobilization protein</fullName>
    </recommendedName>
</protein>
<evidence type="ECO:0000313" key="2">
    <source>
        <dbReference type="Proteomes" id="UP000477010"/>
    </source>
</evidence>
<name>A0A6A8KSQ0_9FIRM</name>
<dbReference type="RefSeq" id="WP_340138119.1">
    <property type="nucleotide sequence ID" value="NZ_WKPZ01000015.1"/>
</dbReference>
<organism evidence="1 2">
    <name type="scientific">Faecalibacterium prausnitzii</name>
    <dbReference type="NCBI Taxonomy" id="853"/>
    <lineage>
        <taxon>Bacteria</taxon>
        <taxon>Bacillati</taxon>
        <taxon>Bacillota</taxon>
        <taxon>Clostridia</taxon>
        <taxon>Eubacteriales</taxon>
        <taxon>Oscillospiraceae</taxon>
        <taxon>Faecalibacterium</taxon>
    </lineage>
</organism>
<sequence length="96" mass="10599">MTVGFRVSPEENEELNRAVALSGLPKQEYCYRKCMGREVVVQPNPRVYKALKNQMAAILMELERIAAGDCVAEELLRTIGLIAATMNGIKGDNADD</sequence>
<dbReference type="AlphaFoldDB" id="A0A6A8KSQ0"/>
<evidence type="ECO:0000313" key="1">
    <source>
        <dbReference type="EMBL" id="MSC81255.1"/>
    </source>
</evidence>
<reference evidence="1 2" key="1">
    <citation type="journal article" date="2019" name="Nat. Med.">
        <title>A library of human gut bacterial isolates paired with longitudinal multiomics data enables mechanistic microbiome research.</title>
        <authorList>
            <person name="Poyet M."/>
            <person name="Groussin M."/>
            <person name="Gibbons S.M."/>
            <person name="Avila-Pacheco J."/>
            <person name="Jiang X."/>
            <person name="Kearney S.M."/>
            <person name="Perrotta A.R."/>
            <person name="Berdy B."/>
            <person name="Zhao S."/>
            <person name="Lieberman T.D."/>
            <person name="Swanson P.K."/>
            <person name="Smith M."/>
            <person name="Roesemann S."/>
            <person name="Alexander J.E."/>
            <person name="Rich S.A."/>
            <person name="Livny J."/>
            <person name="Vlamakis H."/>
            <person name="Clish C."/>
            <person name="Bullock K."/>
            <person name="Deik A."/>
            <person name="Scott J."/>
            <person name="Pierce K.A."/>
            <person name="Xavier R.J."/>
            <person name="Alm E.J."/>
        </authorList>
    </citation>
    <scope>NUCLEOTIDE SEQUENCE [LARGE SCALE GENOMIC DNA]</scope>
    <source>
        <strain evidence="1 2">BIOML-B9</strain>
    </source>
</reference>
<gene>
    <name evidence="1" type="ORF">GKD85_10580</name>
</gene>
<comment type="caution">
    <text evidence="1">The sequence shown here is derived from an EMBL/GenBank/DDBJ whole genome shotgun (WGS) entry which is preliminary data.</text>
</comment>
<proteinExistence type="predicted"/>
<evidence type="ECO:0008006" key="3">
    <source>
        <dbReference type="Google" id="ProtNLM"/>
    </source>
</evidence>
<dbReference type="Proteomes" id="UP000477010">
    <property type="component" value="Unassembled WGS sequence"/>
</dbReference>
<dbReference type="InterPro" id="IPR053842">
    <property type="entry name" value="NikA-like"/>
</dbReference>
<dbReference type="Pfam" id="PF21983">
    <property type="entry name" value="NikA-like"/>
    <property type="match status" value="1"/>
</dbReference>
<dbReference type="EMBL" id="WKQE01000015">
    <property type="protein sequence ID" value="MSC81255.1"/>
    <property type="molecule type" value="Genomic_DNA"/>
</dbReference>
<accession>A0A6A8KSQ0</accession>